<dbReference type="Proteomes" id="UP000191901">
    <property type="component" value="Chromosome"/>
</dbReference>
<accession>A0A1Z3HKC8</accession>
<evidence type="ECO:0000313" key="1">
    <source>
        <dbReference type="EMBL" id="ASC70769.1"/>
    </source>
</evidence>
<keyword evidence="2" id="KW-1185">Reference proteome</keyword>
<gene>
    <name evidence="1" type="ORF">XM38_017160</name>
</gene>
<proteinExistence type="predicted"/>
<dbReference type="EMBL" id="CP021983">
    <property type="protein sequence ID" value="ASC70769.1"/>
    <property type="molecule type" value="Genomic_DNA"/>
</dbReference>
<dbReference type="KEGG" id="hhg:XM38_017160"/>
<sequence length="119" mass="13380">MPFAARQRSRSGRCARYGGSQITRLRVHNLVQVSQALQVPMATLLRELGGPRQEEQPLPSPFRQEYERLRSQLDHQARRLRQAVQQQALPDHRALAVAVAHGGHAVEQNPQLLASAYCP</sequence>
<organism evidence="1 2">
    <name type="scientific">Halomicronema hongdechloris C2206</name>
    <dbReference type="NCBI Taxonomy" id="1641165"/>
    <lineage>
        <taxon>Bacteria</taxon>
        <taxon>Bacillati</taxon>
        <taxon>Cyanobacteriota</taxon>
        <taxon>Cyanophyceae</taxon>
        <taxon>Nodosilineales</taxon>
        <taxon>Nodosilineaceae</taxon>
        <taxon>Halomicronema</taxon>
    </lineage>
</organism>
<reference evidence="1 2" key="1">
    <citation type="journal article" date="2016" name="Biochim. Biophys. Acta">
        <title>Characterization of red-shifted phycobilisomes isolated from the chlorophyll f-containing cyanobacterium Halomicronema hongdechloris.</title>
        <authorList>
            <person name="Li Y."/>
            <person name="Lin Y."/>
            <person name="Garvey C.J."/>
            <person name="Birch D."/>
            <person name="Corkery R.W."/>
            <person name="Loughlin P.C."/>
            <person name="Scheer H."/>
            <person name="Willows R.D."/>
            <person name="Chen M."/>
        </authorList>
    </citation>
    <scope>NUCLEOTIDE SEQUENCE [LARGE SCALE GENOMIC DNA]</scope>
    <source>
        <strain evidence="1 2">C2206</strain>
    </source>
</reference>
<evidence type="ECO:0000313" key="2">
    <source>
        <dbReference type="Proteomes" id="UP000191901"/>
    </source>
</evidence>
<name>A0A1Z3HKC8_9CYAN</name>
<dbReference type="AlphaFoldDB" id="A0A1Z3HKC8"/>
<protein>
    <submittedName>
        <fullName evidence="1">Uncharacterized protein</fullName>
    </submittedName>
</protein>